<accession>X0ZVW9</accession>
<dbReference type="SUPFAM" id="SSF53756">
    <property type="entry name" value="UDP-Glycosyltransferase/glycogen phosphorylase"/>
    <property type="match status" value="1"/>
</dbReference>
<proteinExistence type="predicted"/>
<gene>
    <name evidence="1" type="ORF">S01H4_06148</name>
</gene>
<protein>
    <recommendedName>
        <fullName evidence="2">Glycosyl transferase family 1 domain-containing protein</fullName>
    </recommendedName>
</protein>
<evidence type="ECO:0000313" key="1">
    <source>
        <dbReference type="EMBL" id="GAG73639.1"/>
    </source>
</evidence>
<dbReference type="EMBL" id="BART01001856">
    <property type="protein sequence ID" value="GAG73639.1"/>
    <property type="molecule type" value="Genomic_DNA"/>
</dbReference>
<dbReference type="Gene3D" id="3.40.50.2000">
    <property type="entry name" value="Glycogen Phosphorylase B"/>
    <property type="match status" value="1"/>
</dbReference>
<feature type="non-terminal residue" evidence="1">
    <location>
        <position position="1"/>
    </location>
</feature>
<dbReference type="AlphaFoldDB" id="X0ZVW9"/>
<organism evidence="1">
    <name type="scientific">marine sediment metagenome</name>
    <dbReference type="NCBI Taxonomy" id="412755"/>
    <lineage>
        <taxon>unclassified sequences</taxon>
        <taxon>metagenomes</taxon>
        <taxon>ecological metagenomes</taxon>
    </lineage>
</organism>
<reference evidence="1" key="1">
    <citation type="journal article" date="2014" name="Front. Microbiol.">
        <title>High frequency of phylogenetically diverse reductive dehalogenase-homologous genes in deep subseafloor sedimentary metagenomes.</title>
        <authorList>
            <person name="Kawai M."/>
            <person name="Futagami T."/>
            <person name="Toyoda A."/>
            <person name="Takaki Y."/>
            <person name="Nishi S."/>
            <person name="Hori S."/>
            <person name="Arai W."/>
            <person name="Tsubouchi T."/>
            <person name="Morono Y."/>
            <person name="Uchiyama I."/>
            <person name="Ito T."/>
            <person name="Fujiyama A."/>
            <person name="Inagaki F."/>
            <person name="Takami H."/>
        </authorList>
    </citation>
    <scope>NUCLEOTIDE SEQUENCE</scope>
    <source>
        <strain evidence="1">Expedition CK06-06</strain>
    </source>
</reference>
<sequence length="51" mass="5904">AALHSAMSLVLEDNQLREKLIRDGLKRSKKFSWERTAQLTQQVYENVLSNS</sequence>
<comment type="caution">
    <text evidence="1">The sequence shown here is derived from an EMBL/GenBank/DDBJ whole genome shotgun (WGS) entry which is preliminary data.</text>
</comment>
<name>X0ZVW9_9ZZZZ</name>
<evidence type="ECO:0008006" key="2">
    <source>
        <dbReference type="Google" id="ProtNLM"/>
    </source>
</evidence>